<keyword evidence="4" id="KW-1185">Reference proteome</keyword>
<proteinExistence type="predicted"/>
<name>A0A2N5S2T4_9BASI</name>
<sequence>MSKRFLTNPSPPTFTPTDSAFKDLARRQPSKPESSGPYQQIVGGSMIHPKPTGKLLAVFSGTWLPKSIFGFDWAAPSRCAVSRTQAGLKIVRIVAPPTVTRISGCKWVGSARGQPATQRVKGRVWTPPGVKTW</sequence>
<feature type="region of interest" description="Disordered" evidence="1">
    <location>
        <begin position="1"/>
        <end position="46"/>
    </location>
</feature>
<organism evidence="2 4">
    <name type="scientific">Puccinia coronata f. sp. avenae</name>
    <dbReference type="NCBI Taxonomy" id="200324"/>
    <lineage>
        <taxon>Eukaryota</taxon>
        <taxon>Fungi</taxon>
        <taxon>Dikarya</taxon>
        <taxon>Basidiomycota</taxon>
        <taxon>Pucciniomycotina</taxon>
        <taxon>Pucciniomycetes</taxon>
        <taxon>Pucciniales</taxon>
        <taxon>Pucciniaceae</taxon>
        <taxon>Puccinia</taxon>
    </lineage>
</organism>
<dbReference type="EMBL" id="PGCJ01000001">
    <property type="protein sequence ID" value="PLW58846.1"/>
    <property type="molecule type" value="Genomic_DNA"/>
</dbReference>
<protein>
    <submittedName>
        <fullName evidence="2">Uncharacterized protein</fullName>
    </submittedName>
</protein>
<dbReference type="EMBL" id="PGCJ01001218">
    <property type="protein sequence ID" value="PLW07558.1"/>
    <property type="molecule type" value="Genomic_DNA"/>
</dbReference>
<accession>A0A2N5S2T4</accession>
<evidence type="ECO:0000313" key="3">
    <source>
        <dbReference type="EMBL" id="PLW58846.1"/>
    </source>
</evidence>
<reference evidence="2 4" key="1">
    <citation type="submission" date="2017-11" db="EMBL/GenBank/DDBJ databases">
        <title>De novo assembly and phasing of dikaryotic genomes from two isolates of Puccinia coronata f. sp. avenae, the causal agent of oat crown rust.</title>
        <authorList>
            <person name="Miller M.E."/>
            <person name="Zhang Y."/>
            <person name="Omidvar V."/>
            <person name="Sperschneider J."/>
            <person name="Schwessinger B."/>
            <person name="Raley C."/>
            <person name="Palmer J.M."/>
            <person name="Garnica D."/>
            <person name="Upadhyaya N."/>
            <person name="Rathjen J."/>
            <person name="Taylor J.M."/>
            <person name="Park R.F."/>
            <person name="Dodds P.N."/>
            <person name="Hirsch C.D."/>
            <person name="Kianian S.F."/>
            <person name="Figueroa M."/>
        </authorList>
    </citation>
    <scope>NUCLEOTIDE SEQUENCE [LARGE SCALE GENOMIC DNA]</scope>
    <source>
        <strain evidence="2">12NC29</strain>
    </source>
</reference>
<evidence type="ECO:0000313" key="2">
    <source>
        <dbReference type="EMBL" id="PLW07558.1"/>
    </source>
</evidence>
<evidence type="ECO:0000313" key="4">
    <source>
        <dbReference type="Proteomes" id="UP000235388"/>
    </source>
</evidence>
<dbReference type="Proteomes" id="UP000235388">
    <property type="component" value="Unassembled WGS sequence"/>
</dbReference>
<comment type="caution">
    <text evidence="2">The sequence shown here is derived from an EMBL/GenBank/DDBJ whole genome shotgun (WGS) entry which is preliminary data.</text>
</comment>
<dbReference type="AlphaFoldDB" id="A0A2N5S2T4"/>
<gene>
    <name evidence="3" type="ORF">PCANC_00350</name>
    <name evidence="2" type="ORF">PCANC_27897</name>
</gene>
<evidence type="ECO:0000256" key="1">
    <source>
        <dbReference type="SAM" id="MobiDB-lite"/>
    </source>
</evidence>